<dbReference type="RefSeq" id="WP_092310821.1">
    <property type="nucleotide sequence ID" value="NZ_FNTJ01000001.1"/>
</dbReference>
<dbReference type="SUPFAM" id="SSF103515">
    <property type="entry name" value="Autotransporter"/>
    <property type="match status" value="1"/>
</dbReference>
<dbReference type="SMART" id="SM00869">
    <property type="entry name" value="Autotransporter"/>
    <property type="match status" value="1"/>
</dbReference>
<evidence type="ECO:0000313" key="4">
    <source>
        <dbReference type="Proteomes" id="UP000198982"/>
    </source>
</evidence>
<evidence type="ECO:0000256" key="1">
    <source>
        <dbReference type="SAM" id="SignalP"/>
    </source>
</evidence>
<organism evidence="3 4">
    <name type="scientific">Pseudomonas saponiphila</name>
    <dbReference type="NCBI Taxonomy" id="556534"/>
    <lineage>
        <taxon>Bacteria</taxon>
        <taxon>Pseudomonadati</taxon>
        <taxon>Pseudomonadota</taxon>
        <taxon>Gammaproteobacteria</taxon>
        <taxon>Pseudomonadales</taxon>
        <taxon>Pseudomonadaceae</taxon>
        <taxon>Pseudomonas</taxon>
    </lineage>
</organism>
<sequence>MNISHLRRSLLALSVATATATVHAAPDLNYDLSAGPYVSSGDVFNNATFSGTSQNAGVKLTNVTLAGSLVNQGTINLTAANPSDIPSAIAMIRSSTVAGGLVNHGDITVSGTGAMGLDLYLANITGEVSNNGNITVTGEDANGMMITSALARINNSGTITANGTDSAGIEIENARFTGQGTGTPIKTNVNNSGTISAEGVGIHFVSLDTSSGVNLFTITQTGGLIQGGTAAILANDNASPSYFYWQGGQVKGDLLGLSSVLVRGNAMFDGSTIRTSFVDIDGGRLTLLRPQTTIVGDLDMDSETARLRLLLDNNTLPNTPILKVTGNTFFFPGSQIELQARSDDFRTSAQGTRYTLINSGTWEDPQNLSVVSSSALLEVKNFGIEGQDVKALVATRNDEVITQDLLGARGSRNAVNAIKPFKNTIMGQMDESDPVFQRFANAATREELAKLAETLIPDVHRGVINAATNSQNLVTSAINRRASKARSGLSSGDVLAEKGVWIQALSSDAEQDSRHGIDGYDANTNGIAVGADGKLNADTTVGLAYSYLTSDVKSDLGNKTDVSGHALTLYGNWARDNFFVDTSLMYGWNENESKRYIAGTRAKADYDSEIFGVNALAGYTFQLDKQWLLEPQIGARYANVSMDSYREKGSSVALNVGSQRYEIGEMGLGARLAAAFDVGVGSLEPEAKLMAWHDFIGDKVGTTSTFVLGGTPFTTRGATPARDSYELGVGANYRVGAWSVGGTYNYLTSNGFDADTFSANVRYDF</sequence>
<keyword evidence="4" id="KW-1185">Reference proteome</keyword>
<accession>A0A1H4K8S4</accession>
<dbReference type="NCBIfam" id="TIGR01414">
    <property type="entry name" value="autotrans_barl"/>
    <property type="match status" value="1"/>
</dbReference>
<dbReference type="Proteomes" id="UP000198982">
    <property type="component" value="Unassembled WGS sequence"/>
</dbReference>
<protein>
    <submittedName>
        <fullName evidence="3">Outer membrane autotransporter barrel domain-containing protein</fullName>
    </submittedName>
</protein>
<evidence type="ECO:0000259" key="2">
    <source>
        <dbReference type="PROSITE" id="PS51208"/>
    </source>
</evidence>
<feature type="domain" description="Autotransporter" evidence="2">
    <location>
        <begin position="493"/>
        <end position="765"/>
    </location>
</feature>
<feature type="chain" id="PRO_5011685168" evidence="1">
    <location>
        <begin position="25"/>
        <end position="765"/>
    </location>
</feature>
<dbReference type="InterPro" id="IPR005546">
    <property type="entry name" value="Autotransporte_beta"/>
</dbReference>
<name>A0A1H4K8S4_9PSED</name>
<gene>
    <name evidence="3" type="ORF">SAMN05216178_1122</name>
</gene>
<feature type="signal peptide" evidence="1">
    <location>
        <begin position="1"/>
        <end position="24"/>
    </location>
</feature>
<dbReference type="InterPro" id="IPR006315">
    <property type="entry name" value="OM_autotransptr_brl_dom"/>
</dbReference>
<dbReference type="InterPro" id="IPR036709">
    <property type="entry name" value="Autotransporte_beta_dom_sf"/>
</dbReference>
<dbReference type="Gene3D" id="2.40.128.130">
    <property type="entry name" value="Autotransporter beta-domain"/>
    <property type="match status" value="1"/>
</dbReference>
<dbReference type="AlphaFoldDB" id="A0A1H4K8S4"/>
<reference evidence="4" key="1">
    <citation type="submission" date="2016-10" db="EMBL/GenBank/DDBJ databases">
        <authorList>
            <person name="Varghese N."/>
            <person name="Submissions S."/>
        </authorList>
    </citation>
    <scope>NUCLEOTIDE SEQUENCE [LARGE SCALE GENOMIC DNA]</scope>
    <source>
        <strain evidence="4">DSM 9751</strain>
    </source>
</reference>
<evidence type="ECO:0000313" key="3">
    <source>
        <dbReference type="EMBL" id="SEB54696.1"/>
    </source>
</evidence>
<proteinExistence type="predicted"/>
<keyword evidence="1" id="KW-0732">Signal</keyword>
<dbReference type="Pfam" id="PF03797">
    <property type="entry name" value="Autotransporter"/>
    <property type="match status" value="1"/>
</dbReference>
<dbReference type="GO" id="GO:0019867">
    <property type="term" value="C:outer membrane"/>
    <property type="evidence" value="ECO:0007669"/>
    <property type="project" value="InterPro"/>
</dbReference>
<dbReference type="EMBL" id="FNTJ01000001">
    <property type="protein sequence ID" value="SEB54696.1"/>
    <property type="molecule type" value="Genomic_DNA"/>
</dbReference>
<dbReference type="PROSITE" id="PS51208">
    <property type="entry name" value="AUTOTRANSPORTER"/>
    <property type="match status" value="1"/>
</dbReference>